<evidence type="ECO:0000313" key="2">
    <source>
        <dbReference type="Proteomes" id="UP000239025"/>
    </source>
</evidence>
<gene>
    <name evidence="1" type="ORF">PL963_02296</name>
</gene>
<organism evidence="1 2">
    <name type="scientific">Pseudomonas cerasi</name>
    <dbReference type="NCBI Taxonomy" id="1583341"/>
    <lineage>
        <taxon>Bacteria</taxon>
        <taxon>Pseudomonadati</taxon>
        <taxon>Pseudomonadota</taxon>
        <taxon>Gammaproteobacteria</taxon>
        <taxon>Pseudomonadales</taxon>
        <taxon>Pseudomonadaceae</taxon>
        <taxon>Pseudomonas</taxon>
    </lineage>
</organism>
<proteinExistence type="predicted"/>
<dbReference type="EMBL" id="LT963395">
    <property type="protein sequence ID" value="SOS19818.1"/>
    <property type="molecule type" value="Genomic_DNA"/>
</dbReference>
<dbReference type="AlphaFoldDB" id="A0A193SPD5"/>
<evidence type="ECO:0000313" key="1">
    <source>
        <dbReference type="EMBL" id="SOS19818.1"/>
    </source>
</evidence>
<keyword evidence="2" id="KW-1185">Reference proteome</keyword>
<dbReference type="Proteomes" id="UP000239025">
    <property type="component" value="Chromosome 1"/>
</dbReference>
<protein>
    <submittedName>
        <fullName evidence="1">Uncharacterized protein</fullName>
    </submittedName>
</protein>
<name>A0A193SPD5_9PSED</name>
<accession>A0A193SPD5</accession>
<sequence length="123" mass="13824">MFPTLFIKKILLGFTCVQTNHFIPTFLTTLQQSTTWNIKLDIDETFRRTPLKISGTVSSDKGLPAASLNNFVTTLHLCQFIRRHPSPDTSHAYIINSLGFAKLQCGISSFFCTNRGAKKITEL</sequence>
<reference evidence="2" key="1">
    <citation type="submission" date="2017-11" db="EMBL/GenBank/DDBJ databases">
        <authorList>
            <person name="Blom J."/>
        </authorList>
    </citation>
    <scope>NUCLEOTIDE SEQUENCE [LARGE SCALE GENOMIC DNA]</scope>
</reference>